<dbReference type="EMBL" id="JOKM01000102">
    <property type="protein sequence ID" value="KGB21233.1"/>
    <property type="molecule type" value="Genomic_DNA"/>
</dbReference>
<name>A0A095AWY0_9PROT</name>
<gene>
    <name evidence="2" type="ORF">AtDm6_2869</name>
</gene>
<feature type="region of interest" description="Disordered" evidence="1">
    <location>
        <begin position="1"/>
        <end position="58"/>
    </location>
</feature>
<organism evidence="2 3">
    <name type="scientific">Acetobacter tropicalis</name>
    <dbReference type="NCBI Taxonomy" id="104102"/>
    <lineage>
        <taxon>Bacteria</taxon>
        <taxon>Pseudomonadati</taxon>
        <taxon>Pseudomonadota</taxon>
        <taxon>Alphaproteobacteria</taxon>
        <taxon>Acetobacterales</taxon>
        <taxon>Acetobacteraceae</taxon>
        <taxon>Acetobacter</taxon>
    </lineage>
</organism>
<proteinExistence type="predicted"/>
<reference evidence="2 3" key="1">
    <citation type="submission" date="2014-06" db="EMBL/GenBank/DDBJ databases">
        <title>Functional and comparative genomic analyses of the Drosophila gut microbiota identify candidate symbiosis factors.</title>
        <authorList>
            <person name="Newell P.D."/>
            <person name="Chaston J.M."/>
            <person name="Douglas A.E."/>
        </authorList>
    </citation>
    <scope>NUCLEOTIDE SEQUENCE [LARGE SCALE GENOMIC DNA]</scope>
    <source>
        <strain evidence="2 3">DmCS_006</strain>
    </source>
</reference>
<accession>A0A095AWY0</accession>
<dbReference type="Proteomes" id="UP000029448">
    <property type="component" value="Unassembled WGS sequence"/>
</dbReference>
<dbReference type="STRING" id="104102.AtDm6_2869"/>
<evidence type="ECO:0000313" key="3">
    <source>
        <dbReference type="Proteomes" id="UP000029448"/>
    </source>
</evidence>
<evidence type="ECO:0000313" key="2">
    <source>
        <dbReference type="EMBL" id="KGB21233.1"/>
    </source>
</evidence>
<feature type="compositionally biased region" description="Basic and acidic residues" evidence="1">
    <location>
        <begin position="30"/>
        <end position="40"/>
    </location>
</feature>
<evidence type="ECO:0000256" key="1">
    <source>
        <dbReference type="SAM" id="MobiDB-lite"/>
    </source>
</evidence>
<keyword evidence="3" id="KW-1185">Reference proteome</keyword>
<sequence length="58" mass="6266">MQAAARGRQGGGRSSHDNRGSGVPQAHSIRQGEEIRRTASEVKPLFSHQGYPCQSSVF</sequence>
<dbReference type="PATRIC" id="fig|104102.7.peg.2834"/>
<dbReference type="AlphaFoldDB" id="A0A095AWY0"/>
<protein>
    <submittedName>
        <fullName evidence="2">Uncharacterized protein</fullName>
    </submittedName>
</protein>
<comment type="caution">
    <text evidence="2">The sequence shown here is derived from an EMBL/GenBank/DDBJ whole genome shotgun (WGS) entry which is preliminary data.</text>
</comment>